<reference evidence="2 3" key="1">
    <citation type="submission" date="2021-01" db="EMBL/GenBank/DDBJ databases">
        <title>Draft genome sequence of Micromonospora sp. strain STR1s_6.</title>
        <authorList>
            <person name="Karlyshev A."/>
            <person name="Jawad R."/>
        </authorList>
    </citation>
    <scope>NUCLEOTIDE SEQUENCE [LARGE SCALE GENOMIC DNA]</scope>
    <source>
        <strain evidence="2 3">STR1S-6</strain>
    </source>
</reference>
<gene>
    <name evidence="2" type="ORF">JM949_28740</name>
</gene>
<protein>
    <recommendedName>
        <fullName evidence="4">Low temperature requirement A protein (LtrA)</fullName>
    </recommendedName>
</protein>
<evidence type="ECO:0000313" key="3">
    <source>
        <dbReference type="Proteomes" id="UP000622245"/>
    </source>
</evidence>
<evidence type="ECO:0000313" key="2">
    <source>
        <dbReference type="EMBL" id="MBM0278984.1"/>
    </source>
</evidence>
<keyword evidence="1" id="KW-1133">Transmembrane helix</keyword>
<feature type="transmembrane region" description="Helical" evidence="1">
    <location>
        <begin position="43"/>
        <end position="59"/>
    </location>
</feature>
<evidence type="ECO:0008006" key="4">
    <source>
        <dbReference type="Google" id="ProtNLM"/>
    </source>
</evidence>
<comment type="caution">
    <text evidence="2">The sequence shown here is derived from an EMBL/GenBank/DDBJ whole genome shotgun (WGS) entry which is preliminary data.</text>
</comment>
<sequence length="74" mass="7886">MLFLIGRSYLEEESRTAPRCRALYLGTVALVVVAPVMVLLPPVAVAAVAAVILAGITALDQRSHRRGSETNPTL</sequence>
<keyword evidence="1" id="KW-0812">Transmembrane</keyword>
<keyword evidence="3" id="KW-1185">Reference proteome</keyword>
<keyword evidence="1" id="KW-0472">Membrane</keyword>
<dbReference type="RefSeq" id="WP_203151308.1">
    <property type="nucleotide sequence ID" value="NZ_JAEVHL010000224.1"/>
</dbReference>
<evidence type="ECO:0000256" key="1">
    <source>
        <dbReference type="SAM" id="Phobius"/>
    </source>
</evidence>
<accession>A0ABS1YPC1</accession>
<dbReference type="Proteomes" id="UP000622245">
    <property type="component" value="Unassembled WGS sequence"/>
</dbReference>
<name>A0ABS1YPC1_9ACTN</name>
<proteinExistence type="predicted"/>
<dbReference type="EMBL" id="JAEVHL010000224">
    <property type="protein sequence ID" value="MBM0278984.1"/>
    <property type="molecule type" value="Genomic_DNA"/>
</dbReference>
<organism evidence="2 3">
    <name type="scientific">Micromonospora tarensis</name>
    <dbReference type="NCBI Taxonomy" id="2806100"/>
    <lineage>
        <taxon>Bacteria</taxon>
        <taxon>Bacillati</taxon>
        <taxon>Actinomycetota</taxon>
        <taxon>Actinomycetes</taxon>
        <taxon>Micromonosporales</taxon>
        <taxon>Micromonosporaceae</taxon>
        <taxon>Micromonospora</taxon>
    </lineage>
</organism>